<evidence type="ECO:0000256" key="10">
    <source>
        <dbReference type="ARBA" id="ARBA00030169"/>
    </source>
</evidence>
<evidence type="ECO:0000256" key="7">
    <source>
        <dbReference type="ARBA" id="ARBA00016549"/>
    </source>
</evidence>
<dbReference type="GO" id="GO:0047443">
    <property type="term" value="F:4-hydroxy-4-methyl-2-oxoglutarate aldolase activity"/>
    <property type="evidence" value="ECO:0007669"/>
    <property type="project" value="UniProtKB-EC"/>
</dbReference>
<organism evidence="14 15">
    <name type="scientific">Mycolicibacterium peregrinum</name>
    <name type="common">Mycobacterium peregrinum</name>
    <dbReference type="NCBI Taxonomy" id="43304"/>
    <lineage>
        <taxon>Bacteria</taxon>
        <taxon>Bacillati</taxon>
        <taxon>Actinomycetota</taxon>
        <taxon>Actinomycetes</taxon>
        <taxon>Mycobacteriales</taxon>
        <taxon>Mycobacteriaceae</taxon>
        <taxon>Mycolicibacterium</taxon>
    </lineage>
</organism>
<comment type="function">
    <text evidence="8">Catalyzes the aldol cleavage of 4-hydroxy-4-methyl-2-oxoglutarate (HMG) into 2 molecules of pyruvate. Also contains a secondary oxaloacetate (OAA) decarboxylase activity due to the common pyruvate enolate transition state formed following C-C bond cleavage in the retro-aldol and decarboxylation reactions.</text>
</comment>
<keyword evidence="14" id="KW-0808">Transferase</keyword>
<evidence type="ECO:0000256" key="13">
    <source>
        <dbReference type="PIRSR" id="PIRSR605493-1"/>
    </source>
</evidence>
<keyword evidence="14" id="KW-0489">Methyltransferase</keyword>
<dbReference type="OrthoDB" id="943692at2"/>
<gene>
    <name evidence="14" type="ORF">A5779_04265</name>
</gene>
<evidence type="ECO:0000256" key="8">
    <source>
        <dbReference type="ARBA" id="ARBA00025046"/>
    </source>
</evidence>
<evidence type="ECO:0000313" key="14">
    <source>
        <dbReference type="EMBL" id="OBB85279.1"/>
    </source>
</evidence>
<evidence type="ECO:0000256" key="6">
    <source>
        <dbReference type="ARBA" id="ARBA00012947"/>
    </source>
</evidence>
<evidence type="ECO:0000256" key="12">
    <source>
        <dbReference type="ARBA" id="ARBA00047973"/>
    </source>
</evidence>
<evidence type="ECO:0000256" key="4">
    <source>
        <dbReference type="ARBA" id="ARBA00011233"/>
    </source>
</evidence>
<evidence type="ECO:0000256" key="1">
    <source>
        <dbReference type="ARBA" id="ARBA00001342"/>
    </source>
</evidence>
<dbReference type="EC" id="4.1.3.17" evidence="5"/>
<sequence length="224" mass="23276">MPILINPMPPCLDDDLRDLIGRVDFPTLGHTLEEGFTTPDLRRQAGDRRMVGVAVTVSLTPTDSTLLHHVASRVRTGDVLVVHTGNDRLRAPLGAVVANALAARGAAGVVIDGVCTDIEALRGLGLPVYAYGTSVLTTKLHGIDNGAINVPVACAGAAINPGDVVLGDANGVLAVDREVLRSALPTAIEDDEEEPAFVKTLWDGAILGAETGADEILRKLGALA</sequence>
<comment type="catalytic activity">
    <reaction evidence="1">
        <text>4-hydroxy-4-methyl-2-oxoglutarate = 2 pyruvate</text>
        <dbReference type="Rhea" id="RHEA:22748"/>
        <dbReference type="ChEBI" id="CHEBI:15361"/>
        <dbReference type="ChEBI" id="CHEBI:58276"/>
        <dbReference type="EC" id="4.1.3.17"/>
    </reaction>
</comment>
<comment type="caution">
    <text evidence="14">The sequence shown here is derived from an EMBL/GenBank/DDBJ whole genome shotgun (WGS) entry which is preliminary data.</text>
</comment>
<dbReference type="GO" id="GO:0032259">
    <property type="term" value="P:methylation"/>
    <property type="evidence" value="ECO:0007669"/>
    <property type="project" value="UniProtKB-KW"/>
</dbReference>
<dbReference type="SUPFAM" id="SSF89562">
    <property type="entry name" value="RraA-like"/>
    <property type="match status" value="1"/>
</dbReference>
<keyword evidence="13" id="KW-0460">Magnesium</keyword>
<keyword evidence="13" id="KW-0479">Metal-binding</keyword>
<comment type="catalytic activity">
    <reaction evidence="12">
        <text>oxaloacetate + H(+) = pyruvate + CO2</text>
        <dbReference type="Rhea" id="RHEA:15641"/>
        <dbReference type="ChEBI" id="CHEBI:15361"/>
        <dbReference type="ChEBI" id="CHEBI:15378"/>
        <dbReference type="ChEBI" id="CHEBI:16452"/>
        <dbReference type="ChEBI" id="CHEBI:16526"/>
        <dbReference type="EC" id="4.1.1.112"/>
    </reaction>
</comment>
<dbReference type="Pfam" id="PF03737">
    <property type="entry name" value="RraA-like"/>
    <property type="match status" value="1"/>
</dbReference>
<accession>A0A1A0VPY1</accession>
<dbReference type="PANTHER" id="PTHR33254:SF4">
    <property type="entry name" value="4-HYDROXY-4-METHYL-2-OXOGLUTARATE ALDOLASE 3-RELATED"/>
    <property type="match status" value="1"/>
</dbReference>
<reference evidence="15" key="1">
    <citation type="submission" date="2016-06" db="EMBL/GenBank/DDBJ databases">
        <authorList>
            <person name="Sutton G."/>
            <person name="Brinkac L."/>
            <person name="Sanka R."/>
            <person name="Adams M."/>
            <person name="Lau E."/>
            <person name="Mehaffy C."/>
            <person name="Tameris M."/>
            <person name="Hatherill M."/>
            <person name="Hanekom W."/>
            <person name="Mahomed H."/>
            <person name="Mcshane H."/>
        </authorList>
    </citation>
    <scope>NUCLEOTIDE SEQUENCE [LARGE SCALE GENOMIC DNA]</scope>
    <source>
        <strain evidence="15">852002-10433_SCH5171157</strain>
    </source>
</reference>
<comment type="similarity">
    <text evidence="3">Belongs to the class II aldolase/RraA-like family.</text>
</comment>
<evidence type="ECO:0000256" key="5">
    <source>
        <dbReference type="ARBA" id="ARBA00012213"/>
    </source>
</evidence>
<proteinExistence type="inferred from homology"/>
<dbReference type="AlphaFoldDB" id="A0A1A0VPY1"/>
<dbReference type="EC" id="4.1.1.112" evidence="6"/>
<comment type="cofactor">
    <cofactor evidence="13">
        <name>Mg(2+)</name>
        <dbReference type="ChEBI" id="CHEBI:18420"/>
    </cofactor>
</comment>
<evidence type="ECO:0000256" key="2">
    <source>
        <dbReference type="ARBA" id="ARBA00001968"/>
    </source>
</evidence>
<dbReference type="EMBL" id="LZSY01000146">
    <property type="protein sequence ID" value="OBB85279.1"/>
    <property type="molecule type" value="Genomic_DNA"/>
</dbReference>
<name>A0A1A0VPY1_MYCPR</name>
<feature type="binding site" evidence="13">
    <location>
        <begin position="94"/>
        <end position="97"/>
    </location>
    <ligand>
        <name>substrate</name>
    </ligand>
</feature>
<dbReference type="GO" id="GO:0008168">
    <property type="term" value="F:methyltransferase activity"/>
    <property type="evidence" value="ECO:0007669"/>
    <property type="project" value="UniProtKB-KW"/>
</dbReference>
<dbReference type="Proteomes" id="UP000094008">
    <property type="component" value="Unassembled WGS sequence"/>
</dbReference>
<evidence type="ECO:0000256" key="3">
    <source>
        <dbReference type="ARBA" id="ARBA00008621"/>
    </source>
</evidence>
<dbReference type="GO" id="GO:0046872">
    <property type="term" value="F:metal ion binding"/>
    <property type="evidence" value="ECO:0007669"/>
    <property type="project" value="UniProtKB-KW"/>
</dbReference>
<feature type="binding site" evidence="13">
    <location>
        <position position="117"/>
    </location>
    <ligand>
        <name>Mg(2+)</name>
        <dbReference type="ChEBI" id="CHEBI:18420"/>
    </ligand>
</feature>
<dbReference type="PANTHER" id="PTHR33254">
    <property type="entry name" value="4-HYDROXY-4-METHYL-2-OXOGLUTARATE ALDOLASE 3-RELATED"/>
    <property type="match status" value="1"/>
</dbReference>
<dbReference type="Gene3D" id="3.50.30.40">
    <property type="entry name" value="Ribonuclease E inhibitor RraA/RraA-like"/>
    <property type="match status" value="1"/>
</dbReference>
<dbReference type="CDD" id="cd16841">
    <property type="entry name" value="RraA_family"/>
    <property type="match status" value="1"/>
</dbReference>
<evidence type="ECO:0000256" key="11">
    <source>
        <dbReference type="ARBA" id="ARBA00032305"/>
    </source>
</evidence>
<evidence type="ECO:0000256" key="9">
    <source>
        <dbReference type="ARBA" id="ARBA00029596"/>
    </source>
</evidence>
<dbReference type="InterPro" id="IPR005493">
    <property type="entry name" value="RraA/RraA-like"/>
</dbReference>
<dbReference type="RefSeq" id="WP_064886028.1">
    <property type="nucleotide sequence ID" value="NZ_LZSY01000146.1"/>
</dbReference>
<dbReference type="GO" id="GO:0008948">
    <property type="term" value="F:oxaloacetate decarboxylase activity"/>
    <property type="evidence" value="ECO:0007669"/>
    <property type="project" value="UniProtKB-EC"/>
</dbReference>
<dbReference type="InterPro" id="IPR036704">
    <property type="entry name" value="RraA/RraA-like_sf"/>
</dbReference>
<evidence type="ECO:0000313" key="15">
    <source>
        <dbReference type="Proteomes" id="UP000094008"/>
    </source>
</evidence>
<protein>
    <recommendedName>
        <fullName evidence="7">Putative 4-hydroxy-4-methyl-2-oxoglutarate aldolase</fullName>
        <ecNumber evidence="6">4.1.1.112</ecNumber>
        <ecNumber evidence="5">4.1.3.17</ecNumber>
    </recommendedName>
    <alternativeName>
        <fullName evidence="11">Oxaloacetate decarboxylase</fullName>
    </alternativeName>
    <alternativeName>
        <fullName evidence="9">Regulator of ribonuclease activity homolog</fullName>
    </alternativeName>
    <alternativeName>
        <fullName evidence="10">RraA-like protein</fullName>
    </alternativeName>
</protein>
<comment type="subunit">
    <text evidence="4">Homotrimer.</text>
</comment>
<comment type="cofactor">
    <cofactor evidence="2">
        <name>a divalent metal cation</name>
        <dbReference type="ChEBI" id="CHEBI:60240"/>
    </cofactor>
</comment>